<protein>
    <submittedName>
        <fullName evidence="1">Uncharacterized protein</fullName>
    </submittedName>
</protein>
<evidence type="ECO:0000313" key="1">
    <source>
        <dbReference type="EMBL" id="KGF97142.1"/>
    </source>
</evidence>
<name>A0A0A2A5I4_PROMR</name>
<dbReference type="Proteomes" id="UP000030445">
    <property type="component" value="Unassembled WGS sequence"/>
</dbReference>
<dbReference type="EMBL" id="JNAM01000011">
    <property type="protein sequence ID" value="KGF97142.1"/>
    <property type="molecule type" value="Genomic_DNA"/>
</dbReference>
<sequence length="42" mass="4830">MGKKSQILEIHSEIRLAHFSLASSLFQSYQGIRRILQIVNES</sequence>
<dbReference type="AlphaFoldDB" id="A0A0A2A5I4"/>
<reference evidence="2" key="1">
    <citation type="journal article" date="2014" name="Sci. Data">
        <title>Genomes of diverse isolates of the marine cyanobacterium Prochlorococcus.</title>
        <authorList>
            <person name="Biller S."/>
            <person name="Berube P."/>
            <person name="Thompson J."/>
            <person name="Kelly L."/>
            <person name="Roggensack S."/>
            <person name="Awad L."/>
            <person name="Roache-Johnson K."/>
            <person name="Ding H."/>
            <person name="Giovannoni S.J."/>
            <person name="Moore L.R."/>
            <person name="Chisholm S.W."/>
        </authorList>
    </citation>
    <scope>NUCLEOTIDE SEQUENCE [LARGE SCALE GENOMIC DNA]</scope>
    <source>
        <strain evidence="2">MIT 9302</strain>
    </source>
</reference>
<comment type="caution">
    <text evidence="1">The sequence shown here is derived from an EMBL/GenBank/DDBJ whole genome shotgun (WGS) entry which is preliminary data.</text>
</comment>
<proteinExistence type="predicted"/>
<organism evidence="1 2">
    <name type="scientific">Prochlorococcus marinus str. MIT 9302</name>
    <dbReference type="NCBI Taxonomy" id="74545"/>
    <lineage>
        <taxon>Bacteria</taxon>
        <taxon>Bacillati</taxon>
        <taxon>Cyanobacteriota</taxon>
        <taxon>Cyanophyceae</taxon>
        <taxon>Synechococcales</taxon>
        <taxon>Prochlorococcaceae</taxon>
        <taxon>Prochlorococcus</taxon>
    </lineage>
</organism>
<gene>
    <name evidence="1" type="ORF">EU96_1783</name>
</gene>
<accession>A0A0A2A5I4</accession>
<dbReference type="STRING" id="74545.EU96_1783"/>
<evidence type="ECO:0000313" key="2">
    <source>
        <dbReference type="Proteomes" id="UP000030445"/>
    </source>
</evidence>